<dbReference type="Gene3D" id="3.30.2130.10">
    <property type="entry name" value="VC0802-like"/>
    <property type="match status" value="2"/>
</dbReference>
<dbReference type="OrthoDB" id="58529at2759"/>
<dbReference type="PANTHER" id="PTHR31131">
    <property type="entry name" value="CHROMOSOME 1, WHOLE GENOME SHOTGUN SEQUENCE"/>
    <property type="match status" value="1"/>
</dbReference>
<dbReference type="EMBL" id="GL349449">
    <property type="protein sequence ID" value="KNC48055.1"/>
    <property type="molecule type" value="Genomic_DNA"/>
</dbReference>
<accession>A0A0L0D773</accession>
<gene>
    <name evidence="2" type="ORF">AMSG_04287</name>
</gene>
<dbReference type="PANTHER" id="PTHR31131:SF6">
    <property type="entry name" value="CASTOR ACT DOMAIN-CONTAINING PROTEIN"/>
    <property type="match status" value="1"/>
</dbReference>
<dbReference type="InterPro" id="IPR045865">
    <property type="entry name" value="ACT-like_dom_sf"/>
</dbReference>
<evidence type="ECO:0000313" key="3">
    <source>
        <dbReference type="Proteomes" id="UP000054408"/>
    </source>
</evidence>
<name>A0A0L0D773_THETB</name>
<dbReference type="RefSeq" id="XP_013759069.1">
    <property type="nucleotide sequence ID" value="XM_013903615.1"/>
</dbReference>
<keyword evidence="3" id="KW-1185">Reference proteome</keyword>
<organism evidence="2 3">
    <name type="scientific">Thecamonas trahens ATCC 50062</name>
    <dbReference type="NCBI Taxonomy" id="461836"/>
    <lineage>
        <taxon>Eukaryota</taxon>
        <taxon>Apusozoa</taxon>
        <taxon>Apusomonadida</taxon>
        <taxon>Apusomonadidae</taxon>
        <taxon>Thecamonas</taxon>
    </lineage>
</organism>
<evidence type="ECO:0000313" key="2">
    <source>
        <dbReference type="EMBL" id="KNC48055.1"/>
    </source>
</evidence>
<feature type="domain" description="CASTOR ACT" evidence="1">
    <location>
        <begin position="293"/>
        <end position="352"/>
    </location>
</feature>
<sequence length="359" mass="37638">MTSAMTIEVLPQAVYVGMIPTTHISVASHALTRLLLRARPHPSRVVCMTRTSAHDGLSLVLDEVSAVELQTKSPTAAAVVALDPCSWRLLAISEGSMGGNVCLSVASISAVLAGAGISIMVLSSYSGEYLLFPSETQDAVIAAIDESDLGATLHILPAHTVSGEALAVLAGLDMGAFAAPEAFSDTVSGRSPDRSSPRESLGHAHTLTFDTLTMARIGGIASSSLPVILAPLLDLFLFADASSDRPVLLSMFDVGGEVSILADTESASELEAAVEAAVGDKRARVVLRMWRGSWTPIRVAETLDLVETGVVASLAGPLADAGIHAMFYHSTFFTDYTIVRHDDIATAKTVLSARHHIPE</sequence>
<dbReference type="AlphaFoldDB" id="A0A0L0D773"/>
<dbReference type="GeneID" id="25563839"/>
<dbReference type="Pfam" id="PF13840">
    <property type="entry name" value="ACT_7"/>
    <property type="match status" value="2"/>
</dbReference>
<dbReference type="InterPro" id="IPR027795">
    <property type="entry name" value="CASTOR_ACT_dom"/>
</dbReference>
<evidence type="ECO:0000259" key="1">
    <source>
        <dbReference type="Pfam" id="PF13840"/>
    </source>
</evidence>
<feature type="domain" description="CASTOR ACT" evidence="1">
    <location>
        <begin position="85"/>
        <end position="144"/>
    </location>
</feature>
<proteinExistence type="predicted"/>
<reference evidence="2 3" key="1">
    <citation type="submission" date="2010-05" db="EMBL/GenBank/DDBJ databases">
        <title>The Genome Sequence of Thecamonas trahens ATCC 50062.</title>
        <authorList>
            <consortium name="The Broad Institute Genome Sequencing Platform"/>
            <person name="Russ C."/>
            <person name="Cuomo C."/>
            <person name="Shea T."/>
            <person name="Young S.K."/>
            <person name="Zeng Q."/>
            <person name="Koehrsen M."/>
            <person name="Haas B."/>
            <person name="Borodovsky M."/>
            <person name="Guigo R."/>
            <person name="Alvarado L."/>
            <person name="Berlin A."/>
            <person name="Bochicchio J."/>
            <person name="Borenstein D."/>
            <person name="Chapman S."/>
            <person name="Chen Z."/>
            <person name="Freedman E."/>
            <person name="Gellesch M."/>
            <person name="Goldberg J."/>
            <person name="Griggs A."/>
            <person name="Gujja S."/>
            <person name="Heilman E."/>
            <person name="Heiman D."/>
            <person name="Hepburn T."/>
            <person name="Howarth C."/>
            <person name="Jen D."/>
            <person name="Larson L."/>
            <person name="Mehta T."/>
            <person name="Park D."/>
            <person name="Pearson M."/>
            <person name="Roberts A."/>
            <person name="Saif S."/>
            <person name="Shenoy N."/>
            <person name="Sisk P."/>
            <person name="Stolte C."/>
            <person name="Sykes S."/>
            <person name="Thomson T."/>
            <person name="Walk T."/>
            <person name="White J."/>
            <person name="Yandava C."/>
            <person name="Burger G."/>
            <person name="Gray M.W."/>
            <person name="Holland P.W.H."/>
            <person name="King N."/>
            <person name="Lang F.B.F."/>
            <person name="Roger A.J."/>
            <person name="Ruiz-Trillo I."/>
            <person name="Lander E."/>
            <person name="Nusbaum C."/>
        </authorList>
    </citation>
    <scope>NUCLEOTIDE SEQUENCE [LARGE SCALE GENOMIC DNA]</scope>
    <source>
        <strain evidence="2 3">ATCC 50062</strain>
    </source>
</reference>
<dbReference type="InterPro" id="IPR051719">
    <property type="entry name" value="CASTOR_mTORC1"/>
</dbReference>
<dbReference type="SUPFAM" id="SSF55021">
    <property type="entry name" value="ACT-like"/>
    <property type="match status" value="2"/>
</dbReference>
<protein>
    <recommendedName>
        <fullName evidence="1">CASTOR ACT domain-containing protein</fullName>
    </recommendedName>
</protein>
<dbReference type="STRING" id="461836.A0A0L0D773"/>
<dbReference type="Proteomes" id="UP000054408">
    <property type="component" value="Unassembled WGS sequence"/>
</dbReference>
<dbReference type="OMA" id="GMIPTTH"/>